<proteinExistence type="predicted"/>
<sequence>MIVHQVYAYIWNETVQNIVVCDNYQLANDIAKGCYGNDAFAVDCLQYPCQIGDKYVDGRFYRVPEATENGVLVAKPMDTTPVDVSELVEIEYVPTQEQEVATLKAQNAILATATSFIANTFTDEQAIMVADLYPLWSGESVKYEVGERVKDENYILYKVITAHTSQPEWEPSVSPSLFAEVVDPE</sequence>
<reference evidence="1" key="1">
    <citation type="submission" date="2023-01" db="EMBL/GenBank/DDBJ databases">
        <authorList>
            <person name="Sprotte S."/>
            <person name="Brinks E."/>
        </authorList>
    </citation>
    <scope>NUCLEOTIDE SEQUENCE</scope>
</reference>
<organism evidence="1">
    <name type="scientific">Enterocloster phage PMBT24</name>
    <dbReference type="NCBI Taxonomy" id="3025413"/>
    <lineage>
        <taxon>Viruses</taxon>
        <taxon>Duplodnaviria</taxon>
        <taxon>Heunggongvirae</taxon>
        <taxon>Uroviricota</taxon>
        <taxon>Caudoviricetes</taxon>
    </lineage>
</organism>
<accession>A0AAT9TRF3</accession>
<reference evidence="1" key="2">
    <citation type="journal article" date="2024" name="Heliyon">
        <title>Complete genome sequence of the novel virulent phage PMBT24 infecting Enterocloster bolteae from the human gut.</title>
        <authorList>
            <person name="Sprotte S."/>
            <person name="Brinks E."/>
            <person name="Neve H."/>
            <person name="Franz C.M.A.P."/>
        </authorList>
    </citation>
    <scope>NUCLEOTIDE SEQUENCE</scope>
</reference>
<dbReference type="InterPro" id="IPR036573">
    <property type="entry name" value="CBM_sf_5/12"/>
</dbReference>
<dbReference type="SUPFAM" id="SSF51055">
    <property type="entry name" value="Carbohydrate binding domain"/>
    <property type="match status" value="1"/>
</dbReference>
<dbReference type="EMBL" id="OQ326496">
    <property type="protein sequence ID" value="WDQ45515.1"/>
    <property type="molecule type" value="Genomic_DNA"/>
</dbReference>
<evidence type="ECO:0000313" key="1">
    <source>
        <dbReference type="EMBL" id="WDQ45515.1"/>
    </source>
</evidence>
<dbReference type="GO" id="GO:0005576">
    <property type="term" value="C:extracellular region"/>
    <property type="evidence" value="ECO:0007669"/>
    <property type="project" value="InterPro"/>
</dbReference>
<dbReference type="Gene3D" id="2.10.10.20">
    <property type="entry name" value="Carbohydrate-binding module superfamily 5/12"/>
    <property type="match status" value="1"/>
</dbReference>
<dbReference type="GO" id="GO:0005975">
    <property type="term" value="P:carbohydrate metabolic process"/>
    <property type="evidence" value="ECO:0007669"/>
    <property type="project" value="InterPro"/>
</dbReference>
<name>A0AAT9TRF3_9CAUD</name>
<dbReference type="GO" id="GO:0004553">
    <property type="term" value="F:hydrolase activity, hydrolyzing O-glycosyl compounds"/>
    <property type="evidence" value="ECO:0007669"/>
    <property type="project" value="InterPro"/>
</dbReference>
<dbReference type="GO" id="GO:0030246">
    <property type="term" value="F:carbohydrate binding"/>
    <property type="evidence" value="ECO:0007669"/>
    <property type="project" value="InterPro"/>
</dbReference>
<protein>
    <submittedName>
        <fullName evidence="1">ChiA1-BD-binding domain protein</fullName>
    </submittedName>
</protein>